<evidence type="ECO:0000256" key="1">
    <source>
        <dbReference type="SAM" id="Phobius"/>
    </source>
</evidence>
<dbReference type="AlphaFoldDB" id="A0AAP0R7R5"/>
<dbReference type="Proteomes" id="UP001415857">
    <property type="component" value="Unassembled WGS sequence"/>
</dbReference>
<evidence type="ECO:0000313" key="3">
    <source>
        <dbReference type="Proteomes" id="UP001415857"/>
    </source>
</evidence>
<comment type="caution">
    <text evidence="2">The sequence shown here is derived from an EMBL/GenBank/DDBJ whole genome shotgun (WGS) entry which is preliminary data.</text>
</comment>
<keyword evidence="1" id="KW-0472">Membrane</keyword>
<keyword evidence="1" id="KW-0812">Transmembrane</keyword>
<protein>
    <submittedName>
        <fullName evidence="2">Uncharacterized protein</fullName>
    </submittedName>
</protein>
<dbReference type="EMBL" id="JBBPBK010000014">
    <property type="protein sequence ID" value="KAK9271364.1"/>
    <property type="molecule type" value="Genomic_DNA"/>
</dbReference>
<gene>
    <name evidence="2" type="ORF">L1049_026954</name>
</gene>
<proteinExistence type="predicted"/>
<reference evidence="2 3" key="1">
    <citation type="journal article" date="2024" name="Plant J.">
        <title>Genome sequences and population genomics reveal climatic adaptation and genomic divergence between two closely related sweetgum species.</title>
        <authorList>
            <person name="Xu W.Q."/>
            <person name="Ren C.Q."/>
            <person name="Zhang X.Y."/>
            <person name="Comes H.P."/>
            <person name="Liu X.H."/>
            <person name="Li Y.G."/>
            <person name="Kettle C.J."/>
            <person name="Jalonen R."/>
            <person name="Gaisberger H."/>
            <person name="Ma Y.Z."/>
            <person name="Qiu Y.X."/>
        </authorList>
    </citation>
    <scope>NUCLEOTIDE SEQUENCE [LARGE SCALE GENOMIC DNA]</scope>
    <source>
        <strain evidence="2">Hangzhou</strain>
    </source>
</reference>
<keyword evidence="1" id="KW-1133">Transmembrane helix</keyword>
<name>A0AAP0R7R5_LIQFO</name>
<sequence length="119" mass="13913">MFPSCNGLLYVYQQSKILFVRSQIILWRLLHRSNGNKNFVSGSNFTVLCFPYITSYHMWAAAFFFTSCLYPFSIAIIKKAKYKSSLLYGFLWNFLQYHIAIRILVSPILVYKLCPSSDE</sequence>
<feature type="transmembrane region" description="Helical" evidence="1">
    <location>
        <begin position="89"/>
        <end position="111"/>
    </location>
</feature>
<keyword evidence="3" id="KW-1185">Reference proteome</keyword>
<organism evidence="2 3">
    <name type="scientific">Liquidambar formosana</name>
    <name type="common">Formosan gum</name>
    <dbReference type="NCBI Taxonomy" id="63359"/>
    <lineage>
        <taxon>Eukaryota</taxon>
        <taxon>Viridiplantae</taxon>
        <taxon>Streptophyta</taxon>
        <taxon>Embryophyta</taxon>
        <taxon>Tracheophyta</taxon>
        <taxon>Spermatophyta</taxon>
        <taxon>Magnoliopsida</taxon>
        <taxon>eudicotyledons</taxon>
        <taxon>Gunneridae</taxon>
        <taxon>Pentapetalae</taxon>
        <taxon>Saxifragales</taxon>
        <taxon>Altingiaceae</taxon>
        <taxon>Liquidambar</taxon>
    </lineage>
</organism>
<feature type="transmembrane region" description="Helical" evidence="1">
    <location>
        <begin position="56"/>
        <end position="77"/>
    </location>
</feature>
<evidence type="ECO:0000313" key="2">
    <source>
        <dbReference type="EMBL" id="KAK9271364.1"/>
    </source>
</evidence>
<accession>A0AAP0R7R5</accession>